<dbReference type="Proteomes" id="UP001239111">
    <property type="component" value="Chromosome 4"/>
</dbReference>
<keyword evidence="2" id="KW-1185">Reference proteome</keyword>
<protein>
    <submittedName>
        <fullName evidence="1">Uncharacterized protein</fullName>
    </submittedName>
</protein>
<evidence type="ECO:0000313" key="2">
    <source>
        <dbReference type="Proteomes" id="UP001239111"/>
    </source>
</evidence>
<name>A0ACC2N1U8_9HYME</name>
<evidence type="ECO:0000313" key="1">
    <source>
        <dbReference type="EMBL" id="KAJ8664987.1"/>
    </source>
</evidence>
<proteinExistence type="predicted"/>
<gene>
    <name evidence="1" type="ORF">QAD02_006649</name>
</gene>
<accession>A0ACC2N1U8</accession>
<comment type="caution">
    <text evidence="1">The sequence shown here is derived from an EMBL/GenBank/DDBJ whole genome shotgun (WGS) entry which is preliminary data.</text>
</comment>
<dbReference type="EMBL" id="CM056744">
    <property type="protein sequence ID" value="KAJ8664987.1"/>
    <property type="molecule type" value="Genomic_DNA"/>
</dbReference>
<reference evidence="1" key="1">
    <citation type="submission" date="2023-04" db="EMBL/GenBank/DDBJ databases">
        <title>A chromosome-level genome assembly of the parasitoid wasp Eretmocerus hayati.</title>
        <authorList>
            <person name="Zhong Y."/>
            <person name="Liu S."/>
            <person name="Liu Y."/>
        </authorList>
    </citation>
    <scope>NUCLEOTIDE SEQUENCE</scope>
    <source>
        <strain evidence="1">ZJU_SS_LIU_2023</strain>
    </source>
</reference>
<sequence>MTLFSMDAKMMIALLTTFIVACNAYLIKGTTGSCRRSSDYGETHQDLEPKIQERNSEYSKKRIETFLSVIANIRALDQSTRMTDNLTQFYDTEMFRRRIQWDQVNKEATFDSQIFMTDSWRNAFSEILCFVSRARSWLKNYEDLVINSFGMNIESMPAECQSLNSFDSWQNIEFATIVNESNKMLNLIERVNNMLINRMYELNEQIDEILHSGNSGDGDWLNYATQFDNIFRELNTMLSRLEKNVKLSAKSIPKCIT</sequence>
<organism evidence="1 2">
    <name type="scientific">Eretmocerus hayati</name>
    <dbReference type="NCBI Taxonomy" id="131215"/>
    <lineage>
        <taxon>Eukaryota</taxon>
        <taxon>Metazoa</taxon>
        <taxon>Ecdysozoa</taxon>
        <taxon>Arthropoda</taxon>
        <taxon>Hexapoda</taxon>
        <taxon>Insecta</taxon>
        <taxon>Pterygota</taxon>
        <taxon>Neoptera</taxon>
        <taxon>Endopterygota</taxon>
        <taxon>Hymenoptera</taxon>
        <taxon>Apocrita</taxon>
        <taxon>Proctotrupomorpha</taxon>
        <taxon>Chalcidoidea</taxon>
        <taxon>Aphelinidae</taxon>
        <taxon>Aphelininae</taxon>
        <taxon>Eretmocerus</taxon>
    </lineage>
</organism>